<dbReference type="Gene3D" id="1.20.1070.10">
    <property type="entry name" value="Rhodopsin 7-helix transmembrane proteins"/>
    <property type="match status" value="1"/>
</dbReference>
<reference evidence="12" key="1">
    <citation type="submission" date="2014-03" db="EMBL/GenBank/DDBJ databases">
        <authorList>
            <person name="Aksoy S."/>
            <person name="Warren W."/>
            <person name="Wilson R.K."/>
        </authorList>
    </citation>
    <scope>NUCLEOTIDE SEQUENCE [LARGE SCALE GENOMIC DNA]</scope>
    <source>
        <strain evidence="12">IAEA</strain>
    </source>
</reference>
<evidence type="ECO:0000259" key="10">
    <source>
        <dbReference type="PROSITE" id="PS50262"/>
    </source>
</evidence>
<keyword evidence="5" id="KW-0297">G-protein coupled receptor</keyword>
<dbReference type="PROSITE" id="PS50262">
    <property type="entry name" value="G_PROTEIN_RECEP_F1_2"/>
    <property type="match status" value="1"/>
</dbReference>
<protein>
    <recommendedName>
        <fullName evidence="10">G-protein coupled receptors family 1 profile domain-containing protein</fullName>
    </recommendedName>
</protein>
<dbReference type="Proteomes" id="UP000091820">
    <property type="component" value="Unassembled WGS sequence"/>
</dbReference>
<feature type="domain" description="G-protein coupled receptors family 1 profile" evidence="10">
    <location>
        <begin position="121"/>
        <end position="182"/>
    </location>
</feature>
<evidence type="ECO:0000256" key="4">
    <source>
        <dbReference type="ARBA" id="ARBA00022989"/>
    </source>
</evidence>
<proteinExistence type="inferred from homology"/>
<dbReference type="STRING" id="37001.A0A1A9WQ25"/>
<dbReference type="SUPFAM" id="SSF81321">
    <property type="entry name" value="Family A G protein-coupled receptor-like"/>
    <property type="match status" value="1"/>
</dbReference>
<comment type="subcellular location">
    <subcellularLocation>
        <location evidence="1">Membrane</location>
        <topology evidence="1">Multi-pass membrane protein</topology>
    </subcellularLocation>
</comment>
<evidence type="ECO:0000313" key="11">
    <source>
        <dbReference type="EnsemblMetazoa" id="GBRI027746-PA"/>
    </source>
</evidence>
<evidence type="ECO:0000256" key="2">
    <source>
        <dbReference type="ARBA" id="ARBA00010663"/>
    </source>
</evidence>
<feature type="transmembrane region" description="Helical" evidence="9">
    <location>
        <begin position="142"/>
        <end position="167"/>
    </location>
</feature>
<dbReference type="InterPro" id="IPR000276">
    <property type="entry name" value="GPCR_Rhodpsn"/>
</dbReference>
<dbReference type="InterPro" id="IPR017452">
    <property type="entry name" value="GPCR_Rhodpsn_7TM"/>
</dbReference>
<dbReference type="AlphaFoldDB" id="A0A1A9WQ25"/>
<keyword evidence="12" id="KW-1185">Reference proteome</keyword>
<dbReference type="VEuPathDB" id="VectorBase:GBRI027746"/>
<keyword evidence="7" id="KW-0675">Receptor</keyword>
<reference evidence="11" key="2">
    <citation type="submission" date="2020-05" db="UniProtKB">
        <authorList>
            <consortium name="EnsemblMetazoa"/>
        </authorList>
    </citation>
    <scope>IDENTIFICATION</scope>
    <source>
        <strain evidence="11">IAEA</strain>
    </source>
</reference>
<keyword evidence="3 9" id="KW-0812">Transmembrane</keyword>
<dbReference type="EnsemblMetazoa" id="GBRI027746-RA">
    <property type="protein sequence ID" value="GBRI027746-PA"/>
    <property type="gene ID" value="GBRI027746"/>
</dbReference>
<dbReference type="PRINTS" id="PR00237">
    <property type="entry name" value="GPCRRHODOPSN"/>
</dbReference>
<dbReference type="PANTHER" id="PTHR24238:SF75">
    <property type="entry name" value="CHOLECYSTOKININ-LIKE RECEPTOR AT 17D1-RELATED"/>
    <property type="match status" value="1"/>
</dbReference>
<feature type="transmembrane region" description="Helical" evidence="9">
    <location>
        <begin position="106"/>
        <end position="130"/>
    </location>
</feature>
<keyword evidence="6 9" id="KW-0472">Membrane</keyword>
<comment type="similarity">
    <text evidence="2">Belongs to the G-protein coupled receptor 1 family.</text>
</comment>
<evidence type="ECO:0000256" key="6">
    <source>
        <dbReference type="ARBA" id="ARBA00023136"/>
    </source>
</evidence>
<keyword evidence="4 9" id="KW-1133">Transmembrane helix</keyword>
<dbReference type="GO" id="GO:0008188">
    <property type="term" value="F:neuropeptide receptor activity"/>
    <property type="evidence" value="ECO:0007669"/>
    <property type="project" value="TreeGrafter"/>
</dbReference>
<evidence type="ECO:0000256" key="5">
    <source>
        <dbReference type="ARBA" id="ARBA00023040"/>
    </source>
</evidence>
<accession>A0A1A9WQ25</accession>
<evidence type="ECO:0000256" key="1">
    <source>
        <dbReference type="ARBA" id="ARBA00004141"/>
    </source>
</evidence>
<dbReference type="GO" id="GO:0005886">
    <property type="term" value="C:plasma membrane"/>
    <property type="evidence" value="ECO:0007669"/>
    <property type="project" value="TreeGrafter"/>
</dbReference>
<evidence type="ECO:0000256" key="9">
    <source>
        <dbReference type="SAM" id="Phobius"/>
    </source>
</evidence>
<sequence length="209" mass="23875">MFLTNGAFNNLFIYFTISNAFSSALRQFNNNNKETSTLVDQHHQLMNFEEKWNSSTNSRDYYSSIINININETDIIALNASLNNNNNNNNRSIRVVPRISSEIPIWLIPCYSIILFFAVVGNLLVASTLAQNRRMRTITNVFLLNLAISDLLLGVLCMPITLIGAYLRHFIFGELVCKLIQFAQVYNVINIVHSKQYKLELELFLGFGP</sequence>
<evidence type="ECO:0000313" key="12">
    <source>
        <dbReference type="Proteomes" id="UP000091820"/>
    </source>
</evidence>
<evidence type="ECO:0000256" key="7">
    <source>
        <dbReference type="ARBA" id="ARBA00023170"/>
    </source>
</evidence>
<evidence type="ECO:0000256" key="3">
    <source>
        <dbReference type="ARBA" id="ARBA00022692"/>
    </source>
</evidence>
<keyword evidence="8" id="KW-0807">Transducer</keyword>
<dbReference type="Pfam" id="PF00001">
    <property type="entry name" value="7tm_1"/>
    <property type="match status" value="1"/>
</dbReference>
<evidence type="ECO:0000256" key="8">
    <source>
        <dbReference type="ARBA" id="ARBA00023224"/>
    </source>
</evidence>
<organism evidence="11 12">
    <name type="scientific">Glossina brevipalpis</name>
    <dbReference type="NCBI Taxonomy" id="37001"/>
    <lineage>
        <taxon>Eukaryota</taxon>
        <taxon>Metazoa</taxon>
        <taxon>Ecdysozoa</taxon>
        <taxon>Arthropoda</taxon>
        <taxon>Hexapoda</taxon>
        <taxon>Insecta</taxon>
        <taxon>Pterygota</taxon>
        <taxon>Neoptera</taxon>
        <taxon>Endopterygota</taxon>
        <taxon>Diptera</taxon>
        <taxon>Brachycera</taxon>
        <taxon>Muscomorpha</taxon>
        <taxon>Hippoboscoidea</taxon>
        <taxon>Glossinidae</taxon>
        <taxon>Glossina</taxon>
    </lineage>
</organism>
<name>A0A1A9WQ25_9MUSC</name>
<dbReference type="PANTHER" id="PTHR24238">
    <property type="entry name" value="G-PROTEIN COUPLED RECEPTOR"/>
    <property type="match status" value="1"/>
</dbReference>